<evidence type="ECO:0000313" key="1">
    <source>
        <dbReference type="EMBL" id="EFB35925.1"/>
    </source>
</evidence>
<keyword evidence="1" id="KW-0689">Ribosomal protein</keyword>
<comment type="caution">
    <text evidence="1">The sequence shown here is derived from an EMBL/GenBank/DDBJ whole genome shotgun (WGS) entry which is preliminary data.</text>
</comment>
<accession>D1PAW8</accession>
<organism evidence="1 2">
    <name type="scientific">Segatella copri DSM 18205</name>
    <dbReference type="NCBI Taxonomy" id="537011"/>
    <lineage>
        <taxon>Bacteria</taxon>
        <taxon>Pseudomonadati</taxon>
        <taxon>Bacteroidota</taxon>
        <taxon>Bacteroidia</taxon>
        <taxon>Bacteroidales</taxon>
        <taxon>Prevotellaceae</taxon>
        <taxon>Segatella</taxon>
    </lineage>
</organism>
<dbReference type="PANTHER" id="PTHR38471">
    <property type="entry name" value="FOUR HELIX BUNDLE PROTEIN"/>
    <property type="match status" value="1"/>
</dbReference>
<dbReference type="EMBL" id="ACBX02000011">
    <property type="protein sequence ID" value="EFB35925.1"/>
    <property type="molecule type" value="Genomic_DNA"/>
</dbReference>
<reference evidence="1" key="1">
    <citation type="submission" date="2009-11" db="EMBL/GenBank/DDBJ databases">
        <authorList>
            <person name="Weinstock G."/>
            <person name="Sodergren E."/>
            <person name="Clifton S."/>
            <person name="Fulton L."/>
            <person name="Fulton B."/>
            <person name="Courtney L."/>
            <person name="Fronick C."/>
            <person name="Harrison M."/>
            <person name="Strong C."/>
            <person name="Farmer C."/>
            <person name="Delahaunty K."/>
            <person name="Markovic C."/>
            <person name="Hall O."/>
            <person name="Minx P."/>
            <person name="Tomlinson C."/>
            <person name="Mitreva M."/>
            <person name="Nelson J."/>
            <person name="Hou S."/>
            <person name="Wollam A."/>
            <person name="Pepin K.H."/>
            <person name="Johnson M."/>
            <person name="Bhonagiri V."/>
            <person name="Nash W.E."/>
            <person name="Warren W."/>
            <person name="Chinwalla A."/>
            <person name="Mardis E.R."/>
            <person name="Wilson R.K."/>
        </authorList>
    </citation>
    <scope>NUCLEOTIDE SEQUENCE [LARGE SCALE GENOMIC DNA]</scope>
    <source>
        <strain evidence="1">DSM 18205</strain>
    </source>
</reference>
<gene>
    <name evidence="1" type="ORF">PREVCOP_04343</name>
</gene>
<dbReference type="Pfam" id="PF05635">
    <property type="entry name" value="23S_rRNA_IVP"/>
    <property type="match status" value="1"/>
</dbReference>
<keyword evidence="1" id="KW-0687">Ribonucleoprotein</keyword>
<dbReference type="HOGENOM" id="CLU_129874_0_4_10"/>
<keyword evidence="2" id="KW-1185">Reference proteome</keyword>
<name>D1PAW8_9BACT</name>
<dbReference type="SUPFAM" id="SSF158446">
    <property type="entry name" value="IVS-encoded protein-like"/>
    <property type="match status" value="1"/>
</dbReference>
<dbReference type="GeneID" id="69848609"/>
<dbReference type="Proteomes" id="UP000004477">
    <property type="component" value="Unassembled WGS sequence"/>
</dbReference>
<dbReference type="Gene3D" id="1.20.1440.60">
    <property type="entry name" value="23S rRNA-intervening sequence"/>
    <property type="match status" value="1"/>
</dbReference>
<dbReference type="STRING" id="537011.PREVCOP_04343"/>
<dbReference type="RefSeq" id="WP_006847061.1">
    <property type="nucleotide sequence ID" value="NZ_CP085932.1"/>
</dbReference>
<proteinExistence type="predicted"/>
<evidence type="ECO:0000313" key="2">
    <source>
        <dbReference type="Proteomes" id="UP000004477"/>
    </source>
</evidence>
<dbReference type="PANTHER" id="PTHR38471:SF2">
    <property type="entry name" value="FOUR HELIX BUNDLE PROTEIN"/>
    <property type="match status" value="1"/>
</dbReference>
<dbReference type="InterPro" id="IPR012657">
    <property type="entry name" value="23S_rRNA-intervening_sequence"/>
</dbReference>
<dbReference type="CDD" id="cd16377">
    <property type="entry name" value="23S_rRNA_IVP_like"/>
    <property type="match status" value="1"/>
</dbReference>
<dbReference type="NCBIfam" id="TIGR02436">
    <property type="entry name" value="four helix bundle protein"/>
    <property type="match status" value="1"/>
</dbReference>
<dbReference type="PaxDb" id="537011-PREVCOP_04343"/>
<sequence length="122" mass="14011">MFRFEDIYAWQKAHAFVLLVYRVTGHFPEVEQFGLISQFRRAAVSIEANIAEGYKKLSKADKLRFFNISQGSLEECRDYIILSRDLNFLQKGEFEALCMSIEEASKLLNAYCKGVINNSAIS</sequence>
<dbReference type="InterPro" id="IPR036583">
    <property type="entry name" value="23S_rRNA_IVS_sf"/>
</dbReference>
<protein>
    <submittedName>
        <fullName evidence="1">S23 ribosomal protein</fullName>
    </submittedName>
</protein>
<dbReference type="AlphaFoldDB" id="D1PAW8"/>
<dbReference type="GO" id="GO:0005840">
    <property type="term" value="C:ribosome"/>
    <property type="evidence" value="ECO:0007669"/>
    <property type="project" value="UniProtKB-KW"/>
</dbReference>
<dbReference type="OrthoDB" id="9811959at2"/>